<comment type="caution">
    <text evidence="1">The sequence shown here is derived from an EMBL/GenBank/DDBJ whole genome shotgun (WGS) entry which is preliminary data.</text>
</comment>
<protein>
    <submittedName>
        <fullName evidence="1">Uncharacterized protein</fullName>
    </submittedName>
</protein>
<proteinExistence type="predicted"/>
<evidence type="ECO:0000313" key="1">
    <source>
        <dbReference type="EMBL" id="OGI94239.1"/>
    </source>
</evidence>
<organism evidence="1 2">
    <name type="scientific">Candidatus Nomurabacteria bacterium RIFCSPLOWO2_01_FULL_40_18</name>
    <dbReference type="NCBI Taxonomy" id="1801773"/>
    <lineage>
        <taxon>Bacteria</taxon>
        <taxon>Candidatus Nomuraibacteriota</taxon>
    </lineage>
</organism>
<dbReference type="AlphaFoldDB" id="A0A1F6XJ96"/>
<dbReference type="STRING" id="1801773.A3A03_03130"/>
<gene>
    <name evidence="1" type="ORF">A3A03_03130</name>
</gene>
<name>A0A1F6XJ96_9BACT</name>
<sequence length="89" mass="10478">MNNKKTKKVTTADLAKMIKKDVVDRMATKDDLKDLEARMDTKIDTKIEEVKSKIEGINNRIDDFVMTRVKYEDHNKLKLRVEKLELKAR</sequence>
<evidence type="ECO:0000313" key="2">
    <source>
        <dbReference type="Proteomes" id="UP000176629"/>
    </source>
</evidence>
<dbReference type="EMBL" id="MFUX01000029">
    <property type="protein sequence ID" value="OGI94239.1"/>
    <property type="molecule type" value="Genomic_DNA"/>
</dbReference>
<dbReference type="Proteomes" id="UP000176629">
    <property type="component" value="Unassembled WGS sequence"/>
</dbReference>
<accession>A0A1F6XJ96</accession>
<reference evidence="1 2" key="1">
    <citation type="journal article" date="2016" name="Nat. Commun.">
        <title>Thousands of microbial genomes shed light on interconnected biogeochemical processes in an aquifer system.</title>
        <authorList>
            <person name="Anantharaman K."/>
            <person name="Brown C.T."/>
            <person name="Hug L.A."/>
            <person name="Sharon I."/>
            <person name="Castelle C.J."/>
            <person name="Probst A.J."/>
            <person name="Thomas B.C."/>
            <person name="Singh A."/>
            <person name="Wilkins M.J."/>
            <person name="Karaoz U."/>
            <person name="Brodie E.L."/>
            <person name="Williams K.H."/>
            <person name="Hubbard S.S."/>
            <person name="Banfield J.F."/>
        </authorList>
    </citation>
    <scope>NUCLEOTIDE SEQUENCE [LARGE SCALE GENOMIC DNA]</scope>
</reference>